<keyword evidence="3 5" id="KW-1005">Bacterial flagellum biogenesis</keyword>
<dbReference type="Gene3D" id="2.60.40.4070">
    <property type="match status" value="1"/>
</dbReference>
<evidence type="ECO:0000259" key="7">
    <source>
        <dbReference type="Pfam" id="PF13861"/>
    </source>
</evidence>
<dbReference type="AlphaFoldDB" id="A0A1A9KBQ8"/>
<evidence type="ECO:0000256" key="5">
    <source>
        <dbReference type="RuleBase" id="RU362076"/>
    </source>
</evidence>
<evidence type="ECO:0000256" key="2">
    <source>
        <dbReference type="ARBA" id="ARBA00016013"/>
    </source>
</evidence>
<feature type="domain" description="FlgD Tudor-like" evidence="7">
    <location>
        <begin position="88"/>
        <end position="213"/>
    </location>
</feature>
<dbReference type="GO" id="GO:0044781">
    <property type="term" value="P:bacterial-type flagellum organization"/>
    <property type="evidence" value="ECO:0007669"/>
    <property type="project" value="UniProtKB-UniRule"/>
</dbReference>
<comment type="similarity">
    <text evidence="1 5">Belongs to the FlgD family.</text>
</comment>
<evidence type="ECO:0000256" key="3">
    <source>
        <dbReference type="ARBA" id="ARBA00022795"/>
    </source>
</evidence>
<reference evidence="8 9" key="1">
    <citation type="submission" date="2016-05" db="EMBL/GenBank/DDBJ databases">
        <title>Genome Sequence of Pseudomonas citronellolis Strain SJTE-3, an Estrogens and Persistent Organic Pollutants degradation strain.</title>
        <authorList>
            <person name="Liang R."/>
        </authorList>
    </citation>
    <scope>NUCLEOTIDE SEQUENCE [LARGE SCALE GENOMIC DNA]</scope>
    <source>
        <strain evidence="8 9">SJTE-3</strain>
    </source>
</reference>
<dbReference type="EMBL" id="CP015878">
    <property type="protein sequence ID" value="ANI14871.1"/>
    <property type="molecule type" value="Genomic_DNA"/>
</dbReference>
<dbReference type="InterPro" id="IPR025963">
    <property type="entry name" value="FLgD_Tudor"/>
</dbReference>
<dbReference type="InterPro" id="IPR025965">
    <property type="entry name" value="FlgD/Vpr_Ig-like"/>
</dbReference>
<dbReference type="Pfam" id="PF03963">
    <property type="entry name" value="FlgD"/>
    <property type="match status" value="1"/>
</dbReference>
<proteinExistence type="inferred from homology"/>
<evidence type="ECO:0000256" key="1">
    <source>
        <dbReference type="ARBA" id="ARBA00010577"/>
    </source>
</evidence>
<dbReference type="InterPro" id="IPR005648">
    <property type="entry name" value="FlgD"/>
</dbReference>
<keyword evidence="8" id="KW-0966">Cell projection</keyword>
<keyword evidence="8" id="KW-0969">Cilium</keyword>
<dbReference type="Pfam" id="PF13861">
    <property type="entry name" value="FLgD_tudor"/>
    <property type="match status" value="1"/>
</dbReference>
<dbReference type="RefSeq" id="WP_064582874.1">
    <property type="nucleotide sequence ID" value="NZ_CP015878.1"/>
</dbReference>
<accession>A0A1A9KBQ8</accession>
<evidence type="ECO:0000313" key="8">
    <source>
        <dbReference type="EMBL" id="ANI14871.1"/>
    </source>
</evidence>
<keyword evidence="8" id="KW-0282">Flagellum</keyword>
<evidence type="ECO:0000256" key="4">
    <source>
        <dbReference type="ARBA" id="ARBA00024746"/>
    </source>
</evidence>
<dbReference type="Pfam" id="PF13860">
    <property type="entry name" value="FlgD_ig"/>
    <property type="match status" value="1"/>
</dbReference>
<comment type="function">
    <text evidence="4 5">Required for flagellar hook formation. May act as a scaffolding protein.</text>
</comment>
<protein>
    <recommendedName>
        <fullName evidence="2 5">Basal-body rod modification protein FlgD</fullName>
    </recommendedName>
</protein>
<evidence type="ECO:0000313" key="9">
    <source>
        <dbReference type="Proteomes" id="UP000077748"/>
    </source>
</evidence>
<feature type="domain" description="FlgD/Vpr Ig-like" evidence="6">
    <location>
        <begin position="110"/>
        <end position="177"/>
    </location>
</feature>
<dbReference type="Gene3D" id="2.30.30.910">
    <property type="match status" value="1"/>
</dbReference>
<organism evidence="8 9">
    <name type="scientific">Pseudomonas citronellolis</name>
    <dbReference type="NCBI Taxonomy" id="53408"/>
    <lineage>
        <taxon>Bacteria</taxon>
        <taxon>Pseudomonadati</taxon>
        <taxon>Pseudomonadota</taxon>
        <taxon>Gammaproteobacteria</taxon>
        <taxon>Pseudomonadales</taxon>
        <taxon>Pseudomonadaceae</taxon>
        <taxon>Pseudomonas</taxon>
    </lineage>
</organism>
<name>A0A1A9KBQ8_9PSED</name>
<sequence length="221" mass="22788">MTSSVNGTNSASGSSTGGDSVGVNLTDVSQLQNNFITLMVAQIQYQDPTDPVDSTQFVNQYSQLSQVQSLENLNTIQKNSLVLADNLQNLTAAGLVGQKVMVSVDSLQLDGAVVDGQVQLEHASTSTTLKLTSAATGEVTKLALGPQEAGSVAFSVDPQKLGLAPGKYSVEVETSSGEKPKVEVGGKVSHVRVSDSGPVLEVEGAGSVPFYNIVEFGSAAA</sequence>
<evidence type="ECO:0000259" key="6">
    <source>
        <dbReference type="Pfam" id="PF13860"/>
    </source>
</evidence>
<dbReference type="Proteomes" id="UP000077748">
    <property type="component" value="Chromosome"/>
</dbReference>
<gene>
    <name evidence="8" type="primary">flgD</name>
    <name evidence="8" type="ORF">A9C11_13125</name>
</gene>